<dbReference type="Gene3D" id="3.90.1410.10">
    <property type="entry name" value="set domain protein methyltransferase, domain 1"/>
    <property type="match status" value="1"/>
</dbReference>
<dbReference type="InterPro" id="IPR046341">
    <property type="entry name" value="SET_dom_sf"/>
</dbReference>
<dbReference type="GeneID" id="5720921"/>
<organism evidence="3 4">
    <name type="scientific">Chlamydomonas reinhardtii</name>
    <name type="common">Chlamydomonas smithii</name>
    <dbReference type="NCBI Taxonomy" id="3055"/>
    <lineage>
        <taxon>Eukaryota</taxon>
        <taxon>Viridiplantae</taxon>
        <taxon>Chlorophyta</taxon>
        <taxon>core chlorophytes</taxon>
        <taxon>Chlorophyceae</taxon>
        <taxon>CS clade</taxon>
        <taxon>Chlamydomonadales</taxon>
        <taxon>Chlamydomonadaceae</taxon>
        <taxon>Chlamydomonas</taxon>
    </lineage>
</organism>
<dbReference type="PaxDb" id="3055-EDP01576"/>
<feature type="chain" id="PRO_5014444217" description="SET domain-containing protein" evidence="1">
    <location>
        <begin position="27"/>
        <end position="396"/>
    </location>
</feature>
<dbReference type="PANTHER" id="PTHR13271">
    <property type="entry name" value="UNCHARACTERIZED PUTATIVE METHYLTRANSFERASE"/>
    <property type="match status" value="1"/>
</dbReference>
<name>A0A2K3DPP1_CHLRE</name>
<dbReference type="InParanoid" id="A0A2K3DPP1"/>
<dbReference type="InterPro" id="IPR050600">
    <property type="entry name" value="SETD3_SETD6_MTase"/>
</dbReference>
<dbReference type="Proteomes" id="UP000006906">
    <property type="component" value="Chromosome 6"/>
</dbReference>
<keyword evidence="1" id="KW-0732">Signal</keyword>
<evidence type="ECO:0000313" key="3">
    <source>
        <dbReference type="EMBL" id="PNW82490.1"/>
    </source>
</evidence>
<dbReference type="KEGG" id="cre:CHLRE_06g281000v5"/>
<evidence type="ECO:0000256" key="1">
    <source>
        <dbReference type="SAM" id="SignalP"/>
    </source>
</evidence>
<dbReference type="AlphaFoldDB" id="A0A2K3DPP1"/>
<keyword evidence="4" id="KW-1185">Reference proteome</keyword>
<feature type="signal peptide" evidence="1">
    <location>
        <begin position="1"/>
        <end position="26"/>
    </location>
</feature>
<proteinExistence type="predicted"/>
<dbReference type="SUPFAM" id="SSF82199">
    <property type="entry name" value="SET domain"/>
    <property type="match status" value="1"/>
</dbReference>
<dbReference type="EMBL" id="CM008967">
    <property type="protein sequence ID" value="PNW82490.1"/>
    <property type="molecule type" value="Genomic_DNA"/>
</dbReference>
<accession>A0A2K3DPP1</accession>
<dbReference type="Gramene" id="PNW82490">
    <property type="protein sequence ID" value="PNW82490"/>
    <property type="gene ID" value="CHLRE_06g281000v5"/>
</dbReference>
<evidence type="ECO:0000259" key="2">
    <source>
        <dbReference type="PROSITE" id="PS50280"/>
    </source>
</evidence>
<feature type="domain" description="SET" evidence="2">
    <location>
        <begin position="61"/>
        <end position="265"/>
    </location>
</feature>
<dbReference type="GO" id="GO:0016279">
    <property type="term" value="F:protein-lysine N-methyltransferase activity"/>
    <property type="evidence" value="ECO:0000318"/>
    <property type="project" value="GO_Central"/>
</dbReference>
<dbReference type="PROSITE" id="PS50280">
    <property type="entry name" value="SET"/>
    <property type="match status" value="1"/>
</dbReference>
<dbReference type="InterPro" id="IPR001214">
    <property type="entry name" value="SET_dom"/>
</dbReference>
<dbReference type="CDD" id="cd10527">
    <property type="entry name" value="SET_LSMT"/>
    <property type="match status" value="1"/>
</dbReference>
<dbReference type="Pfam" id="PF00856">
    <property type="entry name" value="SET"/>
    <property type="match status" value="1"/>
</dbReference>
<dbReference type="ExpressionAtlas" id="A0A2K3DPP1">
    <property type="expression patterns" value="baseline and differential"/>
</dbReference>
<dbReference type="RefSeq" id="XP_042923967.1">
    <property type="nucleotide sequence ID" value="XM_043063261.1"/>
</dbReference>
<reference evidence="3 4" key="1">
    <citation type="journal article" date="2007" name="Science">
        <title>The Chlamydomonas genome reveals the evolution of key animal and plant functions.</title>
        <authorList>
            <person name="Merchant S.S."/>
            <person name="Prochnik S.E."/>
            <person name="Vallon O."/>
            <person name="Harris E.H."/>
            <person name="Karpowicz S.J."/>
            <person name="Witman G.B."/>
            <person name="Terry A."/>
            <person name="Salamov A."/>
            <person name="Fritz-Laylin L.K."/>
            <person name="Marechal-Drouard L."/>
            <person name="Marshall W.F."/>
            <person name="Qu L.H."/>
            <person name="Nelson D.R."/>
            <person name="Sanderfoot A.A."/>
            <person name="Spalding M.H."/>
            <person name="Kapitonov V.V."/>
            <person name="Ren Q."/>
            <person name="Ferris P."/>
            <person name="Lindquist E."/>
            <person name="Shapiro H."/>
            <person name="Lucas S.M."/>
            <person name="Grimwood J."/>
            <person name="Schmutz J."/>
            <person name="Cardol P."/>
            <person name="Cerutti H."/>
            <person name="Chanfreau G."/>
            <person name="Chen C.L."/>
            <person name="Cognat V."/>
            <person name="Croft M.T."/>
            <person name="Dent R."/>
            <person name="Dutcher S."/>
            <person name="Fernandez E."/>
            <person name="Fukuzawa H."/>
            <person name="Gonzalez-Ballester D."/>
            <person name="Gonzalez-Halphen D."/>
            <person name="Hallmann A."/>
            <person name="Hanikenne M."/>
            <person name="Hippler M."/>
            <person name="Inwood W."/>
            <person name="Jabbari K."/>
            <person name="Kalanon M."/>
            <person name="Kuras R."/>
            <person name="Lefebvre P.A."/>
            <person name="Lemaire S.D."/>
            <person name="Lobanov A.V."/>
            <person name="Lohr M."/>
            <person name="Manuell A."/>
            <person name="Meier I."/>
            <person name="Mets L."/>
            <person name="Mittag M."/>
            <person name="Mittelmeier T."/>
            <person name="Moroney J.V."/>
            <person name="Moseley J."/>
            <person name="Napoli C."/>
            <person name="Nedelcu A.M."/>
            <person name="Niyogi K."/>
            <person name="Novoselov S.V."/>
            <person name="Paulsen I.T."/>
            <person name="Pazour G."/>
            <person name="Purton S."/>
            <person name="Ral J.P."/>
            <person name="Riano-Pachon D.M."/>
            <person name="Riekhof W."/>
            <person name="Rymarquis L."/>
            <person name="Schroda M."/>
            <person name="Stern D."/>
            <person name="Umen J."/>
            <person name="Willows R."/>
            <person name="Wilson N."/>
            <person name="Zimmer S.L."/>
            <person name="Allmer J."/>
            <person name="Balk J."/>
            <person name="Bisova K."/>
            <person name="Chen C.J."/>
            <person name="Elias M."/>
            <person name="Gendler K."/>
            <person name="Hauser C."/>
            <person name="Lamb M.R."/>
            <person name="Ledford H."/>
            <person name="Long J.C."/>
            <person name="Minagawa J."/>
            <person name="Page M.D."/>
            <person name="Pan J."/>
            <person name="Pootakham W."/>
            <person name="Roje S."/>
            <person name="Rose A."/>
            <person name="Stahlberg E."/>
            <person name="Terauchi A.M."/>
            <person name="Yang P."/>
            <person name="Ball S."/>
            <person name="Bowler C."/>
            <person name="Dieckmann C.L."/>
            <person name="Gladyshev V.N."/>
            <person name="Green P."/>
            <person name="Jorgensen R."/>
            <person name="Mayfield S."/>
            <person name="Mueller-Roeber B."/>
            <person name="Rajamani S."/>
            <person name="Sayre R.T."/>
            <person name="Brokstein P."/>
            <person name="Dubchak I."/>
            <person name="Goodstein D."/>
            <person name="Hornick L."/>
            <person name="Huang Y.W."/>
            <person name="Jhaveri J."/>
            <person name="Luo Y."/>
            <person name="Martinez D."/>
            <person name="Ngau W.C."/>
            <person name="Otillar B."/>
            <person name="Poliakov A."/>
            <person name="Porter A."/>
            <person name="Szajkowski L."/>
            <person name="Werner G."/>
            <person name="Zhou K."/>
            <person name="Grigoriev I.V."/>
            <person name="Rokhsar D.S."/>
            <person name="Grossman A.R."/>
        </authorList>
    </citation>
    <scope>NUCLEOTIDE SEQUENCE [LARGE SCALE GENOMIC DNA]</scope>
    <source>
        <strain evidence="4">CC-503</strain>
    </source>
</reference>
<evidence type="ECO:0000313" key="4">
    <source>
        <dbReference type="Proteomes" id="UP000006906"/>
    </source>
</evidence>
<protein>
    <recommendedName>
        <fullName evidence="2">SET domain-containing protein</fullName>
    </recommendedName>
</protein>
<gene>
    <name evidence="3" type="ORF">CHLRE_06g281000v5</name>
</gene>
<dbReference type="OrthoDB" id="530898at2759"/>
<dbReference type="PANTHER" id="PTHR13271:SF151">
    <property type="entry name" value="SET DOMAIN-CONTAINING PROTEIN 4"/>
    <property type="match status" value="1"/>
</dbReference>
<sequence length="396" mass="43555">MTAMLLALFVLAVALMVPQLPAVALGEAPASAPVRAVQSKRQEDVAADELVAWILESGGKANVEVRRNAAGVRGLYATRRIEAGQDIYSVPLSCILNAGDMQDFSLPTLALLREMHTPCSRFSAYVRAMPPPEHQLNGCNLPLSYVPLLQSSYWEDQVLTWRSLLTRLLGGELNDSAAVLLPEAVGRAADNMTLLELQYACSLASSRYITGEPRQRMLLVPLFDMANHRPGCPHAVRSFERPDPSFRLVAGERIRKGEEVCYSYGDMADDVALVHYGILAGGSHTHPPRLLMVDHHLFDPEAGSNLVPPVPFEPATEKERRRELKRLRARLADLRELDRRAAALPAPQPEPGYERALKLMLRLQVIRREALEAEIGRLGALGKAAKMGKGGAQEEL</sequence>